<dbReference type="InterPro" id="IPR011990">
    <property type="entry name" value="TPR-like_helical_dom_sf"/>
</dbReference>
<name>A0AA35NHF5_SACK1</name>
<dbReference type="SUPFAM" id="SSF48452">
    <property type="entry name" value="TPR-like"/>
    <property type="match status" value="1"/>
</dbReference>
<evidence type="ECO:0000313" key="2">
    <source>
        <dbReference type="Proteomes" id="UP001162087"/>
    </source>
</evidence>
<organism evidence="1 2">
    <name type="scientific">Saccharomyces kudriavzevii (strain ATCC MYA-4449 / AS 2.2408 / CBS 8840 / NBRC 1802 / NCYC 2889)</name>
    <name type="common">Yeast</name>
    <dbReference type="NCBI Taxonomy" id="226230"/>
    <lineage>
        <taxon>Eukaryota</taxon>
        <taxon>Fungi</taxon>
        <taxon>Dikarya</taxon>
        <taxon>Ascomycota</taxon>
        <taxon>Saccharomycotina</taxon>
        <taxon>Saccharomycetes</taxon>
        <taxon>Saccharomycetales</taxon>
        <taxon>Saccharomycetaceae</taxon>
        <taxon>Saccharomyces</taxon>
    </lineage>
</organism>
<dbReference type="Pfam" id="PF09295">
    <property type="entry name" value="ChAPs"/>
    <property type="match status" value="2"/>
</dbReference>
<dbReference type="InterPro" id="IPR015374">
    <property type="entry name" value="ChAPs"/>
</dbReference>
<reference evidence="1" key="1">
    <citation type="submission" date="2022-10" db="EMBL/GenBank/DDBJ databases">
        <authorList>
            <person name="Byrne P K."/>
        </authorList>
    </citation>
    <scope>NUCLEOTIDE SEQUENCE</scope>
    <source>
        <strain evidence="1">IFO1802</strain>
    </source>
</reference>
<dbReference type="Gene3D" id="1.25.40.10">
    <property type="entry name" value="Tetratricopeptide repeat domain"/>
    <property type="match status" value="2"/>
</dbReference>
<proteinExistence type="predicted"/>
<accession>A0AA35NHF5</accession>
<dbReference type="Proteomes" id="UP001162087">
    <property type="component" value="Chromosome 10"/>
</dbReference>
<keyword evidence="2" id="KW-1185">Reference proteome</keyword>
<dbReference type="OrthoDB" id="434695at2759"/>
<dbReference type="EMBL" id="OX365905">
    <property type="protein sequence ID" value="CAI4043630.1"/>
    <property type="molecule type" value="Genomic_DNA"/>
</dbReference>
<sequence length="747" mass="85573">MNLFWTSEAKKQNETPGGNSASGSLSQVQTLGRSINREILHSCPRILEGKYGECLHNRTHLIRDLISSGNVGLGPIEIIHMSYSNKHEKEEFGEYFYLTGIGASSPSTPVEFLKMLRSNQRISKNISSDIISTYCCFNFFSNLDIRVRYDADGTFQANAIDCGKETTDSTMTEKMWEETFVSSIIRAIITNTNPELKPPGLLECPFYVEKDTVSSCKRIIELLCRFLPRSLDCGWDSTKSMQVTIVNNYLMYSLKSFIAITPGLVDFAIDYLKGLTKEDPIHDLHYKIAMITILDYVQIKELEMITILNETLDPLLSLLSDLPPRDAYSVQLMNCMSDLLNIQARFLLNREDYELALSVSNTSTGLALDCFDSWYNLAKCHIKRGEYEKALFAINSMPRLRKSDQFLETVYSRFLTYSYYKKPLNGGQQHFDLSSTEFTNLCGTLRNWKEDDLKRQIFGRIAMINEGKVGYTKEIWDGIAIELGPIYGPQSVNLINFVSHQEAKNIKNINLIARNTIGKHLGWSSGKIYELLMEIVKNIGWNGLLNIRTEAFMMETEFYQISANVTDENGQIPMEARKKRFCERWLDDLFLDLYQDLKLSKINLNNKDEKYSGLEWELLGLTMLRTWHWQDAVACLRTSIVARFDPVSCQQLLKIYLHPPEDLQEVTVLDADTIIGLLVKQISYDCRYYNYCQIFNLQVLCKLCNELGIDILRKKILVLPSIGGEIMVMIDTMLAWIGDQDQTIQPT</sequence>
<protein>
    <submittedName>
        <fullName evidence="1">Uncharacterized protein</fullName>
    </submittedName>
</protein>
<dbReference type="GO" id="GO:0006893">
    <property type="term" value="P:Golgi to plasma membrane transport"/>
    <property type="evidence" value="ECO:0007669"/>
    <property type="project" value="TreeGrafter"/>
</dbReference>
<dbReference type="PANTHER" id="PTHR31975">
    <property type="entry name" value="BUD SITE SELECTION PROTEIN 7-RELATED"/>
    <property type="match status" value="1"/>
</dbReference>
<gene>
    <name evidence="1" type="primary">SKDI10G1170</name>
    <name evidence="1" type="ORF">SKDI_10G1170</name>
</gene>
<dbReference type="GO" id="GO:0034044">
    <property type="term" value="C:exomer complex"/>
    <property type="evidence" value="ECO:0007669"/>
    <property type="project" value="UniProtKB-ARBA"/>
</dbReference>
<evidence type="ECO:0000313" key="1">
    <source>
        <dbReference type="EMBL" id="CAI4043630.1"/>
    </source>
</evidence>
<dbReference type="PANTHER" id="PTHR31975:SF2">
    <property type="entry name" value="CHITIN BIOSYNTHESIS PROTEIN CHS6-RELATED"/>
    <property type="match status" value="1"/>
</dbReference>